<dbReference type="InterPro" id="IPR002156">
    <property type="entry name" value="RNaseH_domain"/>
</dbReference>
<dbReference type="GO" id="GO:0003964">
    <property type="term" value="F:RNA-directed DNA polymerase activity"/>
    <property type="evidence" value="ECO:0007669"/>
    <property type="project" value="UniProtKB-KW"/>
</dbReference>
<evidence type="ECO:0000256" key="3">
    <source>
        <dbReference type="ARBA" id="ARBA00022722"/>
    </source>
</evidence>
<accession>A0A8K1FYV0</accession>
<dbReference type="Proteomes" id="UP000796761">
    <property type="component" value="Unassembled WGS sequence"/>
</dbReference>
<keyword evidence="3" id="KW-0540">Nuclease</keyword>
<evidence type="ECO:0000256" key="2">
    <source>
        <dbReference type="ARBA" id="ARBA00022695"/>
    </source>
</evidence>
<keyword evidence="2" id="KW-0548">Nucleotidyltransferase</keyword>
<dbReference type="PANTHER" id="PTHR41694:SF5">
    <property type="entry name" value="RIBONUCLEASE H"/>
    <property type="match status" value="1"/>
</dbReference>
<name>A0A8K1FYV0_9PASS</name>
<evidence type="ECO:0000259" key="7">
    <source>
        <dbReference type="PROSITE" id="PS50879"/>
    </source>
</evidence>
<sequence length="178" mass="20036">MPLEIPDWELYTDESSFMRNGKRMTVTKQDKVIEAKALPADVSSQKAELIALMRAQDLSEGNNVNIQTDLKYAFSAVHTHRAIWKDRGLLNVKSNQIKHAEQILTLLESIKKPAEVAIMHCRGHQKGKTTPEPGNRFDGKAAKIAEKGILAVIPQKEFDLSGFTPKYDQADHKLIKFL</sequence>
<dbReference type="InterPro" id="IPR036397">
    <property type="entry name" value="RNaseH_sf"/>
</dbReference>
<dbReference type="PROSITE" id="PS50879">
    <property type="entry name" value="RNASE_H_1"/>
    <property type="match status" value="1"/>
</dbReference>
<keyword evidence="6" id="KW-0695">RNA-directed DNA polymerase</keyword>
<dbReference type="Pfam" id="PF00075">
    <property type="entry name" value="RNase_H"/>
    <property type="match status" value="1"/>
</dbReference>
<dbReference type="PANTHER" id="PTHR41694">
    <property type="entry name" value="ENDOGENOUS RETROVIRUS GROUP K MEMBER POL PROTEIN"/>
    <property type="match status" value="1"/>
</dbReference>
<dbReference type="GO" id="GO:0004523">
    <property type="term" value="F:RNA-DNA hybrid ribonuclease activity"/>
    <property type="evidence" value="ECO:0007669"/>
    <property type="project" value="InterPro"/>
</dbReference>
<keyword evidence="4" id="KW-0255">Endonuclease</keyword>
<evidence type="ECO:0000313" key="9">
    <source>
        <dbReference type="Proteomes" id="UP000796761"/>
    </source>
</evidence>
<keyword evidence="1" id="KW-0808">Transferase</keyword>
<protein>
    <recommendedName>
        <fullName evidence="7">RNase H type-1 domain-containing protein</fullName>
    </recommendedName>
</protein>
<proteinExistence type="predicted"/>
<dbReference type="Gene3D" id="3.30.420.10">
    <property type="entry name" value="Ribonuclease H-like superfamily/Ribonuclease H"/>
    <property type="match status" value="1"/>
</dbReference>
<keyword evidence="5" id="KW-0378">Hydrolase</keyword>
<dbReference type="InterPro" id="IPR012337">
    <property type="entry name" value="RNaseH-like_sf"/>
</dbReference>
<comment type="caution">
    <text evidence="8">The sequence shown here is derived from an EMBL/GenBank/DDBJ whole genome shotgun (WGS) entry which is preliminary data.</text>
</comment>
<gene>
    <name evidence="8" type="ORF">HGM15179_018526</name>
</gene>
<reference evidence="8" key="1">
    <citation type="submission" date="2019-04" db="EMBL/GenBank/DDBJ databases">
        <title>Genome assembly of Zosterops borbonicus 15179.</title>
        <authorList>
            <person name="Leroy T."/>
            <person name="Anselmetti Y."/>
            <person name="Tilak M.-K."/>
            <person name="Nabholz B."/>
        </authorList>
    </citation>
    <scope>NUCLEOTIDE SEQUENCE</scope>
    <source>
        <strain evidence="8">HGM_15179</strain>
        <tissue evidence="8">Muscle</tissue>
    </source>
</reference>
<dbReference type="OrthoDB" id="9908810at2759"/>
<evidence type="ECO:0000256" key="4">
    <source>
        <dbReference type="ARBA" id="ARBA00022759"/>
    </source>
</evidence>
<evidence type="ECO:0000256" key="5">
    <source>
        <dbReference type="ARBA" id="ARBA00022801"/>
    </source>
</evidence>
<keyword evidence="9" id="KW-1185">Reference proteome</keyword>
<dbReference type="GO" id="GO:0003676">
    <property type="term" value="F:nucleic acid binding"/>
    <property type="evidence" value="ECO:0007669"/>
    <property type="project" value="InterPro"/>
</dbReference>
<organism evidence="8 9">
    <name type="scientific">Zosterops borbonicus</name>
    <dbReference type="NCBI Taxonomy" id="364589"/>
    <lineage>
        <taxon>Eukaryota</taxon>
        <taxon>Metazoa</taxon>
        <taxon>Chordata</taxon>
        <taxon>Craniata</taxon>
        <taxon>Vertebrata</taxon>
        <taxon>Euteleostomi</taxon>
        <taxon>Archelosauria</taxon>
        <taxon>Archosauria</taxon>
        <taxon>Dinosauria</taxon>
        <taxon>Saurischia</taxon>
        <taxon>Theropoda</taxon>
        <taxon>Coelurosauria</taxon>
        <taxon>Aves</taxon>
        <taxon>Neognathae</taxon>
        <taxon>Neoaves</taxon>
        <taxon>Telluraves</taxon>
        <taxon>Australaves</taxon>
        <taxon>Passeriformes</taxon>
        <taxon>Sylvioidea</taxon>
        <taxon>Zosteropidae</taxon>
        <taxon>Zosterops</taxon>
    </lineage>
</organism>
<dbReference type="CDD" id="cd09273">
    <property type="entry name" value="RNase_HI_RT_Bel"/>
    <property type="match status" value="1"/>
</dbReference>
<evidence type="ECO:0000313" key="8">
    <source>
        <dbReference type="EMBL" id="TRZ08578.1"/>
    </source>
</evidence>
<dbReference type="EMBL" id="SWJQ01001305">
    <property type="protein sequence ID" value="TRZ08578.1"/>
    <property type="molecule type" value="Genomic_DNA"/>
</dbReference>
<feature type="domain" description="RNase H type-1" evidence="7">
    <location>
        <begin position="4"/>
        <end position="147"/>
    </location>
</feature>
<evidence type="ECO:0000256" key="1">
    <source>
        <dbReference type="ARBA" id="ARBA00022679"/>
    </source>
</evidence>
<evidence type="ECO:0000256" key="6">
    <source>
        <dbReference type="ARBA" id="ARBA00022918"/>
    </source>
</evidence>
<dbReference type="SUPFAM" id="SSF53098">
    <property type="entry name" value="Ribonuclease H-like"/>
    <property type="match status" value="1"/>
</dbReference>
<dbReference type="AlphaFoldDB" id="A0A8K1FYV0"/>